<dbReference type="Proteomes" id="UP000502508">
    <property type="component" value="Chromosome"/>
</dbReference>
<evidence type="ECO:0000256" key="1">
    <source>
        <dbReference type="ARBA" id="ARBA00004651"/>
    </source>
</evidence>
<keyword evidence="11" id="KW-1185">Reference proteome</keyword>
<organism evidence="10 11">
    <name type="scientific">Phytohabitans flavus</name>
    <dbReference type="NCBI Taxonomy" id="1076124"/>
    <lineage>
        <taxon>Bacteria</taxon>
        <taxon>Bacillati</taxon>
        <taxon>Actinomycetota</taxon>
        <taxon>Actinomycetes</taxon>
        <taxon>Micromonosporales</taxon>
        <taxon>Micromonosporaceae</taxon>
    </lineage>
</organism>
<proteinExistence type="inferred from homology"/>
<evidence type="ECO:0000256" key="4">
    <source>
        <dbReference type="ARBA" id="ARBA00022989"/>
    </source>
</evidence>
<dbReference type="Pfam" id="PF02687">
    <property type="entry name" value="FtsX"/>
    <property type="match status" value="1"/>
</dbReference>
<dbReference type="InterPro" id="IPR003838">
    <property type="entry name" value="ABC3_permease_C"/>
</dbReference>
<feature type="domain" description="ABC3 transporter permease C-terminal" evidence="8">
    <location>
        <begin position="275"/>
        <end position="387"/>
    </location>
</feature>
<dbReference type="GO" id="GO:0005886">
    <property type="term" value="C:plasma membrane"/>
    <property type="evidence" value="ECO:0007669"/>
    <property type="project" value="UniProtKB-SubCell"/>
</dbReference>
<keyword evidence="2" id="KW-1003">Cell membrane</keyword>
<feature type="domain" description="MacB-like periplasmic core" evidence="9">
    <location>
        <begin position="27"/>
        <end position="228"/>
    </location>
</feature>
<accession>A0A6F8Y2T7</accession>
<reference evidence="10 11" key="2">
    <citation type="submission" date="2020-03" db="EMBL/GenBank/DDBJ databases">
        <authorList>
            <person name="Ichikawa N."/>
            <person name="Kimura A."/>
            <person name="Kitahashi Y."/>
            <person name="Uohara A."/>
        </authorList>
    </citation>
    <scope>NUCLEOTIDE SEQUENCE [LARGE SCALE GENOMIC DNA]</scope>
    <source>
        <strain evidence="10 11">NBRC 107702</strain>
    </source>
</reference>
<evidence type="ECO:0000259" key="8">
    <source>
        <dbReference type="Pfam" id="PF02687"/>
    </source>
</evidence>
<feature type="transmembrane region" description="Helical" evidence="7">
    <location>
        <begin position="26"/>
        <end position="46"/>
    </location>
</feature>
<gene>
    <name evidence="10" type="ORF">Pflav_068420</name>
</gene>
<dbReference type="InterPro" id="IPR050250">
    <property type="entry name" value="Macrolide_Exporter_MacB"/>
</dbReference>
<dbReference type="KEGG" id="pfla:Pflav_068420"/>
<keyword evidence="5 7" id="KW-0472">Membrane</keyword>
<protein>
    <submittedName>
        <fullName evidence="10">ABC transporter permease</fullName>
    </submittedName>
</protein>
<evidence type="ECO:0000313" key="11">
    <source>
        <dbReference type="Proteomes" id="UP000502508"/>
    </source>
</evidence>
<feature type="transmembrane region" description="Helical" evidence="7">
    <location>
        <begin position="271"/>
        <end position="296"/>
    </location>
</feature>
<comment type="similarity">
    <text evidence="6">Belongs to the ABC-4 integral membrane protein family.</text>
</comment>
<dbReference type="InterPro" id="IPR025857">
    <property type="entry name" value="MacB_PCD"/>
</dbReference>
<evidence type="ECO:0000259" key="9">
    <source>
        <dbReference type="Pfam" id="PF12704"/>
    </source>
</evidence>
<dbReference type="Pfam" id="PF12704">
    <property type="entry name" value="MacB_PCD"/>
    <property type="match status" value="1"/>
</dbReference>
<evidence type="ECO:0000256" key="5">
    <source>
        <dbReference type="ARBA" id="ARBA00023136"/>
    </source>
</evidence>
<evidence type="ECO:0000256" key="2">
    <source>
        <dbReference type="ARBA" id="ARBA00022475"/>
    </source>
</evidence>
<dbReference type="AlphaFoldDB" id="A0A6F8Y2T7"/>
<feature type="transmembrane region" description="Helical" evidence="7">
    <location>
        <begin position="358"/>
        <end position="377"/>
    </location>
</feature>
<feature type="transmembrane region" description="Helical" evidence="7">
    <location>
        <begin position="317"/>
        <end position="346"/>
    </location>
</feature>
<dbReference type="EMBL" id="AP022870">
    <property type="protein sequence ID" value="BCB80432.1"/>
    <property type="molecule type" value="Genomic_DNA"/>
</dbReference>
<name>A0A6F8Y2T7_9ACTN</name>
<evidence type="ECO:0000313" key="10">
    <source>
        <dbReference type="EMBL" id="BCB80432.1"/>
    </source>
</evidence>
<dbReference type="RefSeq" id="WP_232072159.1">
    <property type="nucleotide sequence ID" value="NZ_AP022870.1"/>
</dbReference>
<sequence>MRPARLSLADVLRVGGAGLRTRPLRVFLSALGIAIGIAAMISVVGVSSSSRAELDRTLDRLGTNLLTVGPGQTLFGDDSRLPKESLSMVARIGPVESVSAVGRVRDTAVYRNEHIPRGQTGSIAVVAARLDLLDTVATEVASGSWLTSATNEYPGVVLGATAARRLDIRVPGIRVWLGGKWFSVVGILRPGQLAPELDQAAMVGWPAAERYLAFDGHPTMIYTRSRESAVEDVRSVLAATANPEQPNEVQVSRPSDALEAQRATDATLNALLLGLGAVALLVGGVGVANTMVISVLERRAEIGLRRSLGATRGQIRLQFLAESLLLSALGGLGGVALGVGVTAIYAATQGWPTVVPPLATVGGVVATLLIGAAAGLYPAVRAARLSPTEALAAP</sequence>
<keyword evidence="3 7" id="KW-0812">Transmembrane</keyword>
<dbReference type="GO" id="GO:0022857">
    <property type="term" value="F:transmembrane transporter activity"/>
    <property type="evidence" value="ECO:0007669"/>
    <property type="project" value="TreeGrafter"/>
</dbReference>
<evidence type="ECO:0000256" key="6">
    <source>
        <dbReference type="ARBA" id="ARBA00038076"/>
    </source>
</evidence>
<reference evidence="10 11" key="1">
    <citation type="submission" date="2020-03" db="EMBL/GenBank/DDBJ databases">
        <title>Whole genome shotgun sequence of Phytohabitans flavus NBRC 107702.</title>
        <authorList>
            <person name="Komaki H."/>
            <person name="Tamura T."/>
        </authorList>
    </citation>
    <scope>NUCLEOTIDE SEQUENCE [LARGE SCALE GENOMIC DNA]</scope>
    <source>
        <strain evidence="10 11">NBRC 107702</strain>
    </source>
</reference>
<evidence type="ECO:0000256" key="7">
    <source>
        <dbReference type="SAM" id="Phobius"/>
    </source>
</evidence>
<evidence type="ECO:0000256" key="3">
    <source>
        <dbReference type="ARBA" id="ARBA00022692"/>
    </source>
</evidence>
<comment type="subcellular location">
    <subcellularLocation>
        <location evidence="1">Cell membrane</location>
        <topology evidence="1">Multi-pass membrane protein</topology>
    </subcellularLocation>
</comment>
<dbReference type="PANTHER" id="PTHR30572:SF4">
    <property type="entry name" value="ABC TRANSPORTER PERMEASE YTRF"/>
    <property type="match status" value="1"/>
</dbReference>
<dbReference type="PANTHER" id="PTHR30572">
    <property type="entry name" value="MEMBRANE COMPONENT OF TRANSPORTER-RELATED"/>
    <property type="match status" value="1"/>
</dbReference>
<keyword evidence="4 7" id="KW-1133">Transmembrane helix</keyword>